<evidence type="ECO:0000256" key="5">
    <source>
        <dbReference type="ARBA" id="ARBA00023136"/>
    </source>
</evidence>
<dbReference type="Proteomes" id="UP000663864">
    <property type="component" value="Unassembled WGS sequence"/>
</dbReference>
<dbReference type="EMBL" id="CAJNOT010000421">
    <property type="protein sequence ID" value="CAF0976247.1"/>
    <property type="molecule type" value="Genomic_DNA"/>
</dbReference>
<feature type="transmembrane region" description="Helical" evidence="8">
    <location>
        <begin position="210"/>
        <end position="235"/>
    </location>
</feature>
<keyword evidence="7" id="KW-0807">Transducer</keyword>
<dbReference type="EMBL" id="CAJOAX010000288">
    <property type="protein sequence ID" value="CAF3558747.1"/>
    <property type="molecule type" value="Genomic_DNA"/>
</dbReference>
<evidence type="ECO:0000256" key="4">
    <source>
        <dbReference type="ARBA" id="ARBA00023040"/>
    </source>
</evidence>
<evidence type="ECO:0000256" key="3">
    <source>
        <dbReference type="ARBA" id="ARBA00022989"/>
    </source>
</evidence>
<keyword evidence="6" id="KW-0675">Receptor</keyword>
<sequence length="462" mass="53133">MTNYNQSDFFLLINVNSTTLPLLYYDNNSTLHTSSYNREANNSERLKLVERLTTHITLIVSIIGLIGNICTIIVLNRQTMRKWRSSILLSSLAAVDFLYLLIIFLSIIDELTNQTIGLNQSLILCQVTVYITHVCSFLSAGFTLSFTLQRFIAVIFPLHAKTIISNRSSITNILVLLIFGCSFYSFSFFVTNVSRGQCREDETYPILFPLLIVDICLTFVIPFTFIVIFNCAIVYQLQRRKKFSNFPDSSLTTKRTPDIRRRSSPSRLMRTNDYLQQERYCQVNLDTNGCNLLENGNKTPTISVSSHRTMCTSLVEMTTKPNEYLVRLSNPRVSELTISNELVPTSVNLNHNRQAISQRTTKMLVICSTTFLVFNSPYCAVLFYSIISKDVLTRALGILRHFYFMSFCLNFFLYSLWGNRFRQEFISLLKTCCTQHIRFAWPSLDKNLKVSNFTRSNARATL</sequence>
<feature type="transmembrane region" description="Helical" evidence="8">
    <location>
        <begin position="363"/>
        <end position="386"/>
    </location>
</feature>
<evidence type="ECO:0000313" key="14">
    <source>
        <dbReference type="Proteomes" id="UP000663864"/>
    </source>
</evidence>
<evidence type="ECO:0000256" key="1">
    <source>
        <dbReference type="ARBA" id="ARBA00004141"/>
    </source>
</evidence>
<keyword evidence="2 8" id="KW-0812">Transmembrane</keyword>
<dbReference type="Proteomes" id="UP000663836">
    <property type="component" value="Unassembled WGS sequence"/>
</dbReference>
<evidence type="ECO:0000256" key="8">
    <source>
        <dbReference type="SAM" id="Phobius"/>
    </source>
</evidence>
<dbReference type="InterPro" id="IPR000276">
    <property type="entry name" value="GPCR_Rhodpsn"/>
</dbReference>
<dbReference type="AlphaFoldDB" id="A0A814F045"/>
<reference evidence="10" key="1">
    <citation type="submission" date="2021-02" db="EMBL/GenBank/DDBJ databases">
        <authorList>
            <person name="Nowell W R."/>
        </authorList>
    </citation>
    <scope>NUCLEOTIDE SEQUENCE</scope>
</reference>
<dbReference type="EMBL" id="CAJOBD010000995">
    <property type="protein sequence ID" value="CAF3746186.1"/>
    <property type="molecule type" value="Genomic_DNA"/>
</dbReference>
<feature type="domain" description="G-protein coupled receptors family 1 profile" evidence="9">
    <location>
        <begin position="67"/>
        <end position="414"/>
    </location>
</feature>
<dbReference type="Proteomes" id="UP000663882">
    <property type="component" value="Unassembled WGS sequence"/>
</dbReference>
<evidence type="ECO:0000259" key="9">
    <source>
        <dbReference type="PROSITE" id="PS50262"/>
    </source>
</evidence>
<accession>A0A814F045</accession>
<dbReference type="InterPro" id="IPR017452">
    <property type="entry name" value="GPCR_Rhodpsn_7TM"/>
</dbReference>
<dbReference type="EMBL" id="CAJNOO010001524">
    <property type="protein sequence ID" value="CAF1165789.1"/>
    <property type="molecule type" value="Genomic_DNA"/>
</dbReference>
<proteinExistence type="predicted"/>
<dbReference type="PROSITE" id="PS50262">
    <property type="entry name" value="G_PROTEIN_RECEP_F1_2"/>
    <property type="match status" value="1"/>
</dbReference>
<evidence type="ECO:0000313" key="10">
    <source>
        <dbReference type="EMBL" id="CAF0976247.1"/>
    </source>
</evidence>
<evidence type="ECO:0000313" key="13">
    <source>
        <dbReference type="EMBL" id="CAF3746186.1"/>
    </source>
</evidence>
<dbReference type="PANTHER" id="PTHR24243:SF230">
    <property type="entry name" value="G-PROTEIN COUPLED RECEPTORS FAMILY 1 PROFILE DOMAIN-CONTAINING PROTEIN"/>
    <property type="match status" value="1"/>
</dbReference>
<dbReference type="Proteomes" id="UP000663823">
    <property type="component" value="Unassembled WGS sequence"/>
</dbReference>
<name>A0A814F045_9BILA</name>
<keyword evidence="5 8" id="KW-0472">Membrane</keyword>
<dbReference type="OrthoDB" id="9990906at2759"/>
<dbReference type="PRINTS" id="PR00237">
    <property type="entry name" value="GPCRRHODOPSN"/>
</dbReference>
<keyword evidence="4" id="KW-0297">G-protein coupled receptor</keyword>
<evidence type="ECO:0000313" key="11">
    <source>
        <dbReference type="EMBL" id="CAF1165789.1"/>
    </source>
</evidence>
<organism evidence="10 14">
    <name type="scientific">Rotaria sordida</name>
    <dbReference type="NCBI Taxonomy" id="392033"/>
    <lineage>
        <taxon>Eukaryota</taxon>
        <taxon>Metazoa</taxon>
        <taxon>Spiralia</taxon>
        <taxon>Gnathifera</taxon>
        <taxon>Rotifera</taxon>
        <taxon>Eurotatoria</taxon>
        <taxon>Bdelloidea</taxon>
        <taxon>Philodinida</taxon>
        <taxon>Philodinidae</taxon>
        <taxon>Rotaria</taxon>
    </lineage>
</organism>
<feature type="transmembrane region" description="Helical" evidence="8">
    <location>
        <begin position="87"/>
        <end position="108"/>
    </location>
</feature>
<feature type="transmembrane region" description="Helical" evidence="8">
    <location>
        <begin position="128"/>
        <end position="148"/>
    </location>
</feature>
<evidence type="ECO:0000256" key="7">
    <source>
        <dbReference type="ARBA" id="ARBA00023224"/>
    </source>
</evidence>
<comment type="subcellular location">
    <subcellularLocation>
        <location evidence="1">Membrane</location>
        <topology evidence="1">Multi-pass membrane protein</topology>
    </subcellularLocation>
</comment>
<dbReference type="SUPFAM" id="SSF81321">
    <property type="entry name" value="Family A G protein-coupled receptor-like"/>
    <property type="match status" value="1"/>
</dbReference>
<keyword evidence="3 8" id="KW-1133">Transmembrane helix</keyword>
<gene>
    <name evidence="13" type="ORF">JBS370_LOCUS12299</name>
    <name evidence="12" type="ORF">OTI717_LOCUS4689</name>
    <name evidence="11" type="ORF">RFH988_LOCUS22688</name>
    <name evidence="10" type="ORF">ZHD862_LOCUS11268</name>
</gene>
<evidence type="ECO:0000313" key="12">
    <source>
        <dbReference type="EMBL" id="CAF3558747.1"/>
    </source>
</evidence>
<dbReference type="PANTHER" id="PTHR24243">
    <property type="entry name" value="G-PROTEIN COUPLED RECEPTOR"/>
    <property type="match status" value="1"/>
</dbReference>
<dbReference type="Pfam" id="PF00001">
    <property type="entry name" value="7tm_1"/>
    <property type="match status" value="1"/>
</dbReference>
<evidence type="ECO:0000256" key="6">
    <source>
        <dbReference type="ARBA" id="ARBA00023170"/>
    </source>
</evidence>
<feature type="transmembrane region" description="Helical" evidence="8">
    <location>
        <begin position="169"/>
        <end position="190"/>
    </location>
</feature>
<dbReference type="GO" id="GO:0004930">
    <property type="term" value="F:G protein-coupled receptor activity"/>
    <property type="evidence" value="ECO:0007669"/>
    <property type="project" value="UniProtKB-KW"/>
</dbReference>
<comment type="caution">
    <text evidence="10">The sequence shown here is derived from an EMBL/GenBank/DDBJ whole genome shotgun (WGS) entry which is preliminary data.</text>
</comment>
<dbReference type="GO" id="GO:0005886">
    <property type="term" value="C:plasma membrane"/>
    <property type="evidence" value="ECO:0007669"/>
    <property type="project" value="TreeGrafter"/>
</dbReference>
<protein>
    <recommendedName>
        <fullName evidence="9">G-protein coupled receptors family 1 profile domain-containing protein</fullName>
    </recommendedName>
</protein>
<feature type="transmembrane region" description="Helical" evidence="8">
    <location>
        <begin position="52"/>
        <end position="75"/>
    </location>
</feature>
<dbReference type="Gene3D" id="1.20.1070.10">
    <property type="entry name" value="Rhodopsin 7-helix transmembrane proteins"/>
    <property type="match status" value="1"/>
</dbReference>
<feature type="transmembrane region" description="Helical" evidence="8">
    <location>
        <begin position="398"/>
        <end position="417"/>
    </location>
</feature>
<evidence type="ECO:0000256" key="2">
    <source>
        <dbReference type="ARBA" id="ARBA00022692"/>
    </source>
</evidence>